<dbReference type="PROSITE" id="PS00012">
    <property type="entry name" value="PHOSPHOPANTETHEINE"/>
    <property type="match status" value="2"/>
</dbReference>
<dbReference type="Gene3D" id="3.30.300.30">
    <property type="match status" value="4"/>
</dbReference>
<sequence>MIQQASSAKLSLTPAQLDIYLHQQQHPHSPMYVIGGYYQLKGRLDHGLLEKIILDIVNHEPAFRTRLDINGPAPLQYATPVTATAIPRADFRGQPDPLAAAIAWLKKDFGIPFVLTDQLYHIILVQLADDDCLLYIKTHHLILDGWGFSLFIQRVAAAYEGTASAVSPFHFHDAVQAIHAQQQDTDSLLQQQTYWQNKFRSLPAPLLSPAGDTPAGSLASTRYQLEIPYAQYQPLIQLATDNKASVFHVLLGLLYVYFTRACQTDELVIGLPVHNRTNARFKKVLGLFVSTSPARFSFGTDLSFNRLLQEIKQNQKQDYRYQGYSLGQIHRDLRAFTKIREHLFDVAFSYEQFNYDITAAGIDKITPVTFTHEHDTQPFNLFVREYQQGMPVLFDIQLHQQYFNEAAGDLVAARLAHLIQYIPLHADVPIRQLDWLPQAEQQQLLTINQPQFQLPEVYPSFLAAFRDRVPQYSHKTALIAGEQAITYQQLHVQSDHIAAWLIQQGAGKDIPIAVCMDRSIQLLPFLLGIWKAGSAYVPLDPEYPEDRISAIIENAGCMLAITQEDYRAKFDKAGLRAVTPAIIAQATQTVGQLPLPAPSDLAYIIYTSGSTGTPKGVAISHGSVINFLEAMAAAPGLTTRDTLLAVTTISFDIHVLELYLPLLTGATIILANATDTRDAFALQQLLQQHHVTTMQATPATWKMLFLAGWQPVTAFKALCGGEALPPALLQSFRQYPLVELWNMYGPTEATVWASAEKIDPTQKDISIGRPIRHAAYYVLDRFQYPAGFALPGELYIGGKCLARGYHRLPEKTAESFLSLPIAGQMIPVYKTGDQVAIGSDGKLRFQSRTDDQVKVRGFRIEQGEIEAVIITHPHVQDCTIKVWQDQQGENYLAAYYVARPDTTPDEALLAAYLATKLPRYMIPAVWQQLAALPLTPNGKVDKKALPRPDITTDDGQYTAPDSVVTQQLADIWATLLQTAPISITADYFQLGGNSILNIQLVNMARAAGLPLAPSDIFTYSTIRELAAVLDGRVTTVSDTLIPTAPVAAHYPASPAQQRLFILQQLEGAATAYNMPGAFILEGKADIARLEHACRQLIQRQESLRTAFHLEGVTVYQQLSEQVDFRINRLTGQDTEANIRQHFQDFVQPFQLTKAPLLRCSVVSLAADKSLLMLDMHHIISDGLSTTIFLEELFRLYENEPLPALPLQYKDYTVWQQTPAQQTQISASSDWWLQQMEGTLPVLQLPADYPRPALQSFEGARHDSSIPATISQQLRQLATDQQTTLYMVLLAAYQVLLSKYSGQEDIITGSPVAGRPHAHLQPLIGLFVHTLPLRHFPQKQKTFRAFLEEVKQTTLQAFDHAAYPVESLLEQLNIPRDVSRNPLFDTLFVLQPQELPAITTSGFTLQTYETGHASSKFDLTLEATATTEDIRLRFEYGTRLFKPSTIARMARHFEQLLHAIVQQPDITIGAMNMTSAAERQHLLYTFNQTQKDFPADKTLIQIFAAQAAATPQAIAVRFGTQQLTYAALNERASQLAGVLREKGVQRNTIVAMFTDRSLEMPVGILAIQKAGGAYLPISPEYPADRVQYMLEDSGARVLLTQTKHLSGLNFDGTCIDLEDPQYYQGSVAALPEQATPTDAAYVIYTSGSTGKPKGALIAHRAAVNRIQWMQNQYPLTPQDIILQKTPYTFDVSVWELFWWAFAGASVYFLEPEGEKDPALIMETIAQQQITVLHFVPSMLNVSLEYLQAHPGRWQLSSLQRVFASGEALQPKQVHLFRELLYNTYGSTLHNLYGPTEAAVDVTWFDCMTAPVHHTVPIGKPIDNIRLYILDEQQQLQPEGIAGELYISGVGVGIGYLNRPELTQEKFLADPFFPGERMYRTGDLTRWMEDGNIEYLGRLDHQVKIRGFRIEPGEIEQQLLKHPLVKEVLVMARENKQREKYLCAYLTTSDTITEDALRDQILLELPDYMVPAAFVMLERMPLSPNGKADRKALPEPDLHGLRDTFYEAPQTPLEQMLADIWEEVLGITAIGVTDSFFRLGGDSIKAIQVAAKAARHGFACTIKDIFRYPAIRQLARQLTRGDAPGPAAIRQIPIAPLPVAPAIRRAMHPSFTVRKVYDLSPMQAGMLFHATADETSTAYADQVLFDFDILPDIAALEKSYNILIQQHEILRTVFVHKGLDVPQQVVLCPHTHVIACTDISHLDTPQKKAFTDQLRADDLAHGYDLTAGPLHRLHLVKTSDHTATLLCSFHHIILDGWSFSLLMSHLFKNYLALTDGKYILSALQPQFDTYISWLAGRDTAAAADFWQTYLADVHTRTSPAQNREPAATYSVAEETYILPDTLCQALQQVASQHAVTLNTLLQAIWGILLQRYNHTDDAVFGAVTSGRPWEIPDIAGIAGLFINTIPVRVKCSGDTSFIALAQQLQSAALTAGTYSYLPLAEIQQLSPLKQELIDHILVFENFPVEQELLQPTSPDGARLKINRVKFYEQTNYHLNIIVVPQETLTIRFNYNSEVYTPQQILQLAAQLQTALTAVAAQPRLAVREIPILSLTDTAQLQSFNDTHFDTGEIATIHDLFARQAARTPEATAIVHHHEAVTYSLLQQQADRIAAWLLAHGTQTEDIIGIMAERSPRMIAAVLGVLKAGAAIVPIDPAYPADRIQYILEDSGAKMVLLDTLPDMDLPATPVTLQTALQGTDGPTQPTTAVRGDHLLYVIYTSGTTGKPKGVMLEHRNLVNLIVYQQKEDIADFTGRVLQFTTLCFDVCYQEIFSTLSGGGCLYIADEERKKEPAWLLDFIGTHQIPTVFLPTAYLKFLFGQAAFVQQLPACIRHIITAGEQLLVSDLLRQYIRTTGVQVHNHYGPSETHVATTYILHAGDALEEVPSIGRPVGNNRIYIFDQHRQLQPPGMPGEIYIAGRNVGRGYVGNPTLTDSKFEADPFVSGERMYRTGDLGKWLPDGNIAYTGRTDHQVKIRGYRIEPGEIENRLLNHPDIDQAAVLAHSHAQGEKYLVAYYAATAPLAPAAVKAYLADTLPAYMVPAYFLQLDRIPLTSNGKTDRKALPLPAVHTGEVAAKTAPDTLTAIRLADIWKNILPISHPGMEDDFFETGGHSLKASLLTANIQRAFQVTVPLKEIFRLRTLGQLAAYIDTAVKTTYTPVTPAPVSAYYPLSAAQKRLYILDQFEDNSTAYNIPFVANVTGSIDPDRLEQALQALIQRHAALRTSFTVMNGEPVQIVADTATCSLQRQTVATAAVHDTATAFIRPFDLGVAPLLRASLLELPAQQQVLLLDIHHIIADGVTLEVLLKELLALYEETTLAPLAIQYTDYAVWQQSQQDSPQLQEQAAYWQQQFGAANGGIPALSLPADYPRPAIQSFEGDEMFFELPAALSKSLQIAAGQHQATTFMLTFAAYSILLAKYAGQEDIAVGTPVAGRTHADLENIIGLFVNTIVLRNQPTGDISFRTFLQQVKDNLLHAAANQDYQFEALLDSLAIKRDLSRNPLFDTMFSYQHIGTLPLQTPHFSLQPYELQANTAKFDLAFSVNEHAGNSRLAVNYSTRLFKPDTIRRMGMHYQHILRCILEQPDILLRDIPLATPAEVTEILTRFNDTAMEYPRELTIQRAFEQVAATQPEAVAVVYNDTTLTYRELNEQANQLARILQEKGAGPDQLIGLMMERSANMIVTLMAILKSGAAYVPLVPELPDDRILAMLRDAAVKLVVTTTTAIQGHQPDYLREHTGCTFVLPETLTTTLQQQSVQNTSTATTPQHLAYVIYTSGSTGIPKGVQIEHQGVINLATWFNRQHDLRTHNRVLQMTSIGFDVSVEEIIIPLLGGAGVYIIPTEVKMDKAAFTAFIQQHRINVAEIVPTLLQDYIVDNEPMESLRVIITGAEKLEETLKDSVLDKGYTLYNIYGPTETTVNAAAKKCRHGDDTIGVPMANTSVYILDAEDRLQPVGIPGELCVAGDSLARGYLNSPELNQQKFVADPLVPGRKMYRTGDLACWTPAGEIKFLGRIDQQVKIRGYRIEPGEIAALMSVMPDMKDVFVMDRTDKQGEKYLCAYFTAEQPYTATDIRSRLSVHLPDYMIPSYFVQLEKMPVTPNGKTDRKALPEPDKTLHGSTPYVAPMNDTEQQLVTIWESVLGNAPIGTQDNFFEAGGHSLKAVAVTGKINQLFQTDLSLTDIFKSPTIQTLAVAVTEALHQHRTADKHLALLSSLRPQHLFMFPPAMGQGLAYSKLSDLVTTHSLYSFNYIHDDNRINIYIELMEKMQPQGPYLLLGYSAGGNLAFEVAKALVAKGHTVSDLIMIDVIRRVEKLGSQGEDKATIKTALLQALAQNDLNDDHSGYIDQLVEDTYRFTAYVDELINEGSVPANLHLIKAAEEKSYYWEGAVEGTIQAYEGKGEHIAMLGPQENLVHNAAIINHILADIGNN</sequence>
<comment type="cofactor">
    <cofactor evidence="1">
        <name>pantetheine 4'-phosphate</name>
        <dbReference type="ChEBI" id="CHEBI:47942"/>
    </cofactor>
</comment>
<dbReference type="SUPFAM" id="SSF52777">
    <property type="entry name" value="CoA-dependent acyltransferases"/>
    <property type="match status" value="8"/>
</dbReference>
<feature type="domain" description="Carrier" evidence="5">
    <location>
        <begin position="2006"/>
        <end position="2080"/>
    </location>
</feature>
<dbReference type="InterPro" id="IPR006162">
    <property type="entry name" value="Ppantetheine_attach_site"/>
</dbReference>
<dbReference type="CDD" id="cd19543">
    <property type="entry name" value="DCL_NRPS"/>
    <property type="match status" value="1"/>
</dbReference>
<protein>
    <submittedName>
        <fullName evidence="6">Amino acid adenylation domain-containing protein</fullName>
    </submittedName>
</protein>
<dbReference type="NCBIfam" id="NF003417">
    <property type="entry name" value="PRK04813.1"/>
    <property type="match status" value="4"/>
</dbReference>
<dbReference type="InterPro" id="IPR001031">
    <property type="entry name" value="Thioesterase"/>
</dbReference>
<dbReference type="Pfam" id="PF13193">
    <property type="entry name" value="AMP-binding_C"/>
    <property type="match status" value="3"/>
</dbReference>
<dbReference type="SMART" id="SM00823">
    <property type="entry name" value="PKS_PP"/>
    <property type="match status" value="4"/>
</dbReference>
<feature type="compositionally biased region" description="Basic and acidic residues" evidence="4">
    <location>
        <begin position="4092"/>
        <end position="4105"/>
    </location>
</feature>
<dbReference type="SUPFAM" id="SSF56801">
    <property type="entry name" value="Acetyl-CoA synthetase-like"/>
    <property type="match status" value="4"/>
</dbReference>
<keyword evidence="2" id="KW-0596">Phosphopantetheine</keyword>
<dbReference type="PROSITE" id="PS00455">
    <property type="entry name" value="AMP_BINDING"/>
    <property type="match status" value="4"/>
</dbReference>
<dbReference type="Gene3D" id="1.10.287.490">
    <property type="entry name" value="Helix hairpin bin"/>
    <property type="match status" value="1"/>
</dbReference>
<dbReference type="Gene3D" id="2.30.38.10">
    <property type="entry name" value="Luciferase, Domain 3"/>
    <property type="match status" value="4"/>
</dbReference>
<dbReference type="InterPro" id="IPR000873">
    <property type="entry name" value="AMP-dep_synth/lig_dom"/>
</dbReference>
<dbReference type="InterPro" id="IPR036736">
    <property type="entry name" value="ACP-like_sf"/>
</dbReference>
<keyword evidence="3" id="KW-0597">Phosphoprotein</keyword>
<dbReference type="CDD" id="cd19531">
    <property type="entry name" value="LCL_NRPS-like"/>
    <property type="match status" value="2"/>
</dbReference>
<dbReference type="CDD" id="cd05930">
    <property type="entry name" value="A_NRPS"/>
    <property type="match status" value="1"/>
</dbReference>
<dbReference type="InterPro" id="IPR001242">
    <property type="entry name" value="Condensation_dom"/>
</dbReference>
<accession>A0ABT3IJG9</accession>
<feature type="region of interest" description="Disordered" evidence="4">
    <location>
        <begin position="4089"/>
        <end position="4113"/>
    </location>
</feature>
<keyword evidence="7" id="KW-1185">Reference proteome</keyword>
<dbReference type="InterPro" id="IPR023213">
    <property type="entry name" value="CAT-like_dom_sf"/>
</dbReference>
<feature type="domain" description="Carrier" evidence="5">
    <location>
        <begin position="3071"/>
        <end position="3146"/>
    </location>
</feature>
<dbReference type="Gene3D" id="1.10.1200.10">
    <property type="entry name" value="ACP-like"/>
    <property type="match status" value="4"/>
</dbReference>
<dbReference type="Proteomes" id="UP001207742">
    <property type="component" value="Unassembled WGS sequence"/>
</dbReference>
<dbReference type="InterPro" id="IPR020806">
    <property type="entry name" value="PKS_PP-bd"/>
</dbReference>
<dbReference type="InterPro" id="IPR020845">
    <property type="entry name" value="AMP-binding_CS"/>
</dbReference>
<dbReference type="Pfam" id="PF00501">
    <property type="entry name" value="AMP-binding"/>
    <property type="match status" value="4"/>
</dbReference>
<dbReference type="InterPro" id="IPR025110">
    <property type="entry name" value="AMP-bd_C"/>
</dbReference>
<dbReference type="SUPFAM" id="SSF53474">
    <property type="entry name" value="alpha/beta-Hydrolases"/>
    <property type="match status" value="1"/>
</dbReference>
<name>A0ABT3IJG9_9BACT</name>
<dbReference type="SUPFAM" id="SSF47336">
    <property type="entry name" value="ACP-like"/>
    <property type="match status" value="4"/>
</dbReference>
<feature type="domain" description="Carrier" evidence="5">
    <location>
        <begin position="4113"/>
        <end position="4188"/>
    </location>
</feature>
<reference evidence="6 7" key="1">
    <citation type="submission" date="2022-10" db="EMBL/GenBank/DDBJ databases">
        <title>Chitinophaga nivalis PC15 sp. nov., isolated from Pyeongchang county, South Korea.</title>
        <authorList>
            <person name="Trinh H.N."/>
        </authorList>
    </citation>
    <scope>NUCLEOTIDE SEQUENCE [LARGE SCALE GENOMIC DNA]</scope>
    <source>
        <strain evidence="6 7">PC14</strain>
    </source>
</reference>
<comment type="caution">
    <text evidence="6">The sequence shown here is derived from an EMBL/GenBank/DDBJ whole genome shotgun (WGS) entry which is preliminary data.</text>
</comment>
<evidence type="ECO:0000256" key="3">
    <source>
        <dbReference type="ARBA" id="ARBA00022553"/>
    </source>
</evidence>
<evidence type="ECO:0000256" key="4">
    <source>
        <dbReference type="SAM" id="MobiDB-lite"/>
    </source>
</evidence>
<dbReference type="Pfam" id="PF00975">
    <property type="entry name" value="Thioesterase"/>
    <property type="match status" value="1"/>
</dbReference>
<dbReference type="PANTHER" id="PTHR45527:SF1">
    <property type="entry name" value="FATTY ACID SYNTHASE"/>
    <property type="match status" value="1"/>
</dbReference>
<dbReference type="NCBIfam" id="TIGR01733">
    <property type="entry name" value="AA-adenyl-dom"/>
    <property type="match status" value="4"/>
</dbReference>
<evidence type="ECO:0000259" key="5">
    <source>
        <dbReference type="PROSITE" id="PS50075"/>
    </source>
</evidence>
<dbReference type="Gene3D" id="3.30.559.30">
    <property type="entry name" value="Nonribosomal peptide synthetase, condensation domain"/>
    <property type="match status" value="4"/>
</dbReference>
<dbReference type="PROSITE" id="PS50075">
    <property type="entry name" value="CARRIER"/>
    <property type="match status" value="4"/>
</dbReference>
<dbReference type="InterPro" id="IPR010071">
    <property type="entry name" value="AA_adenyl_dom"/>
</dbReference>
<evidence type="ECO:0000256" key="2">
    <source>
        <dbReference type="ARBA" id="ARBA00022450"/>
    </source>
</evidence>
<dbReference type="InterPro" id="IPR029058">
    <property type="entry name" value="AB_hydrolase_fold"/>
</dbReference>
<proteinExistence type="predicted"/>
<dbReference type="Pfam" id="PF00668">
    <property type="entry name" value="Condensation"/>
    <property type="match status" value="4"/>
</dbReference>
<evidence type="ECO:0000313" key="6">
    <source>
        <dbReference type="EMBL" id="MCW3483955.1"/>
    </source>
</evidence>
<dbReference type="Gene3D" id="3.30.559.10">
    <property type="entry name" value="Chloramphenicol acetyltransferase-like domain"/>
    <property type="match status" value="4"/>
</dbReference>
<dbReference type="RefSeq" id="WP_264729474.1">
    <property type="nucleotide sequence ID" value="NZ_JAPDNR010000001.1"/>
</dbReference>
<dbReference type="EMBL" id="JAPDNS010000001">
    <property type="protein sequence ID" value="MCW3483955.1"/>
    <property type="molecule type" value="Genomic_DNA"/>
</dbReference>
<dbReference type="Gene3D" id="3.40.50.980">
    <property type="match status" value="8"/>
</dbReference>
<dbReference type="InterPro" id="IPR009081">
    <property type="entry name" value="PP-bd_ACP"/>
</dbReference>
<dbReference type="PANTHER" id="PTHR45527">
    <property type="entry name" value="NONRIBOSOMAL PEPTIDE SYNTHETASE"/>
    <property type="match status" value="1"/>
</dbReference>
<dbReference type="InterPro" id="IPR045851">
    <property type="entry name" value="AMP-bd_C_sf"/>
</dbReference>
<gene>
    <name evidence="6" type="ORF">OL497_08630</name>
</gene>
<organism evidence="6 7">
    <name type="scientific">Chitinophaga nivalis</name>
    <dbReference type="NCBI Taxonomy" id="2991709"/>
    <lineage>
        <taxon>Bacteria</taxon>
        <taxon>Pseudomonadati</taxon>
        <taxon>Bacteroidota</taxon>
        <taxon>Chitinophagia</taxon>
        <taxon>Chitinophagales</taxon>
        <taxon>Chitinophagaceae</taxon>
        <taxon>Chitinophaga</taxon>
    </lineage>
</organism>
<evidence type="ECO:0000313" key="7">
    <source>
        <dbReference type="Proteomes" id="UP001207742"/>
    </source>
</evidence>
<dbReference type="Pfam" id="PF00550">
    <property type="entry name" value="PP-binding"/>
    <property type="match status" value="4"/>
</dbReference>
<evidence type="ECO:0000256" key="1">
    <source>
        <dbReference type="ARBA" id="ARBA00001957"/>
    </source>
</evidence>
<dbReference type="Gene3D" id="3.40.50.1820">
    <property type="entry name" value="alpha/beta hydrolase"/>
    <property type="match status" value="1"/>
</dbReference>
<feature type="domain" description="Carrier" evidence="5">
    <location>
        <begin position="959"/>
        <end position="1033"/>
    </location>
</feature>